<evidence type="ECO:0000259" key="3">
    <source>
        <dbReference type="Pfam" id="PF22936"/>
    </source>
</evidence>
<dbReference type="OMA" id="QAHYSAF"/>
<organism evidence="4 5">
    <name type="scientific">Helianthus annuus</name>
    <name type="common">Common sunflower</name>
    <dbReference type="NCBI Taxonomy" id="4232"/>
    <lineage>
        <taxon>Eukaryota</taxon>
        <taxon>Viridiplantae</taxon>
        <taxon>Streptophyta</taxon>
        <taxon>Embryophyta</taxon>
        <taxon>Tracheophyta</taxon>
        <taxon>Spermatophyta</taxon>
        <taxon>Magnoliopsida</taxon>
        <taxon>eudicotyledons</taxon>
        <taxon>Gunneridae</taxon>
        <taxon>Pentapetalae</taxon>
        <taxon>asterids</taxon>
        <taxon>campanulids</taxon>
        <taxon>Asterales</taxon>
        <taxon>Asteraceae</taxon>
        <taxon>Asteroideae</taxon>
        <taxon>Heliantheae alliance</taxon>
        <taxon>Heliantheae</taxon>
        <taxon>Helianthus</taxon>
    </lineage>
</organism>
<accession>A0A251RZM1</accession>
<dbReference type="EMBL" id="CM007905">
    <property type="protein sequence ID" value="OTF91858.1"/>
    <property type="molecule type" value="Genomic_DNA"/>
</dbReference>
<keyword evidence="5" id="KW-1185">Reference proteome</keyword>
<evidence type="ECO:0000256" key="1">
    <source>
        <dbReference type="SAM" id="MobiDB-lite"/>
    </source>
</evidence>
<sequence>MLNDEVIRIEAQKGTQNTVLAATAPSPTPPTGSSAAPSQQQPDYSSSSSNRRGSRGRGGSYNRRGRGRGRSQQQPAWNSYQGTPPSFPNWAWWTTPPCPYPTQQPQWNKQAAPQHDAQAHYSAFPSAQFSPYPSGFQQPIYNPMCPTDLAADMANLQVNSPNTGWTSDVMDTGAETHVTNEKGKIHIPDSFPVCRNILVGNGMTLPIKGSGTGFHPLPNRTYILPHILYSPQIVKNLISVRRFTRDNQVSVEFDPFGFSLKDLKTKKTLSRHNSTGTLYTFTPPQLPPQATFIASHHLPWHDRLGHPGAQVLDILNRNFNFQCNKDKSHLCNSCQLSNSKRLPFHLSNMFTFAPFDIIHCDLWTSPITSKT</sequence>
<evidence type="ECO:0000313" key="5">
    <source>
        <dbReference type="Proteomes" id="UP000215914"/>
    </source>
</evidence>
<dbReference type="Pfam" id="PF22936">
    <property type="entry name" value="Pol_BBD"/>
    <property type="match status" value="1"/>
</dbReference>
<dbReference type="InterPro" id="IPR054722">
    <property type="entry name" value="PolX-like_BBD"/>
</dbReference>
<protein>
    <submittedName>
        <fullName evidence="4">Putative GAG-pre-integrase domain-containing protein</fullName>
    </submittedName>
</protein>
<dbReference type="Proteomes" id="UP000215914">
    <property type="component" value="Chromosome 16"/>
</dbReference>
<gene>
    <name evidence="4" type="ORF">HannXRQ_Chr16g0515541</name>
</gene>
<feature type="domain" description="GAG-pre-integrase" evidence="2">
    <location>
        <begin position="300"/>
        <end position="337"/>
    </location>
</feature>
<evidence type="ECO:0000259" key="2">
    <source>
        <dbReference type="Pfam" id="PF13976"/>
    </source>
</evidence>
<dbReference type="Pfam" id="PF13976">
    <property type="entry name" value="gag_pre-integrs"/>
    <property type="match status" value="1"/>
</dbReference>
<name>A0A251RZM1_HELAN</name>
<feature type="compositionally biased region" description="Low complexity" evidence="1">
    <location>
        <begin position="21"/>
        <end position="51"/>
    </location>
</feature>
<proteinExistence type="predicted"/>
<dbReference type="InterPro" id="IPR025724">
    <property type="entry name" value="GAG-pre-integrase_dom"/>
</dbReference>
<evidence type="ECO:0000313" key="4">
    <source>
        <dbReference type="EMBL" id="OTF91858.1"/>
    </source>
</evidence>
<feature type="domain" description="Retrovirus-related Pol polyprotein from transposon TNT 1-94-like beta-barrel" evidence="3">
    <location>
        <begin position="169"/>
        <end position="245"/>
    </location>
</feature>
<dbReference type="InParanoid" id="A0A251RZM1"/>
<reference evidence="5" key="1">
    <citation type="journal article" date="2017" name="Nature">
        <title>The sunflower genome provides insights into oil metabolism, flowering and Asterid evolution.</title>
        <authorList>
            <person name="Badouin H."/>
            <person name="Gouzy J."/>
            <person name="Grassa C.J."/>
            <person name="Murat F."/>
            <person name="Staton S.E."/>
            <person name="Cottret L."/>
            <person name="Lelandais-Briere C."/>
            <person name="Owens G.L."/>
            <person name="Carrere S."/>
            <person name="Mayjonade B."/>
            <person name="Legrand L."/>
            <person name="Gill N."/>
            <person name="Kane N.C."/>
            <person name="Bowers J.E."/>
            <person name="Hubner S."/>
            <person name="Bellec A."/>
            <person name="Berard A."/>
            <person name="Berges H."/>
            <person name="Blanchet N."/>
            <person name="Boniface M.C."/>
            <person name="Brunel D."/>
            <person name="Catrice O."/>
            <person name="Chaidir N."/>
            <person name="Claudel C."/>
            <person name="Donnadieu C."/>
            <person name="Faraut T."/>
            <person name="Fievet G."/>
            <person name="Helmstetter N."/>
            <person name="King M."/>
            <person name="Knapp S.J."/>
            <person name="Lai Z."/>
            <person name="Le Paslier M.C."/>
            <person name="Lippi Y."/>
            <person name="Lorenzon L."/>
            <person name="Mandel J.R."/>
            <person name="Marage G."/>
            <person name="Marchand G."/>
            <person name="Marquand E."/>
            <person name="Bret-Mestries E."/>
            <person name="Morien E."/>
            <person name="Nambeesan S."/>
            <person name="Nguyen T."/>
            <person name="Pegot-Espagnet P."/>
            <person name="Pouilly N."/>
            <person name="Raftis F."/>
            <person name="Sallet E."/>
            <person name="Schiex T."/>
            <person name="Thomas J."/>
            <person name="Vandecasteele C."/>
            <person name="Vares D."/>
            <person name="Vear F."/>
            <person name="Vautrin S."/>
            <person name="Crespi M."/>
            <person name="Mangin B."/>
            <person name="Burke J.M."/>
            <person name="Salse J."/>
            <person name="Munos S."/>
            <person name="Vincourt P."/>
            <person name="Rieseberg L.H."/>
            <person name="Langlade N.B."/>
        </authorList>
    </citation>
    <scope>NUCLEOTIDE SEQUENCE [LARGE SCALE GENOMIC DNA]</scope>
    <source>
        <strain evidence="5">cv. SF193</strain>
    </source>
</reference>
<dbReference type="AlphaFoldDB" id="A0A251RZM1"/>
<feature type="region of interest" description="Disordered" evidence="1">
    <location>
        <begin position="12"/>
        <end position="83"/>
    </location>
</feature>